<reference evidence="6 7" key="1">
    <citation type="submission" date="2015-01" db="EMBL/GenBank/DDBJ databases">
        <title>The Genome Sequence of Exophiala spinifera CBS89968.</title>
        <authorList>
            <consortium name="The Broad Institute Genomics Platform"/>
            <person name="Cuomo C."/>
            <person name="de Hoog S."/>
            <person name="Gorbushina A."/>
            <person name="Stielow B."/>
            <person name="Teixiera M."/>
            <person name="Abouelleil A."/>
            <person name="Chapman S.B."/>
            <person name="Priest M."/>
            <person name="Young S.K."/>
            <person name="Wortman J."/>
            <person name="Nusbaum C."/>
            <person name="Birren B."/>
        </authorList>
    </citation>
    <scope>NUCLEOTIDE SEQUENCE [LARGE SCALE GENOMIC DNA]</scope>
    <source>
        <strain evidence="6 7">CBS 89968</strain>
    </source>
</reference>
<evidence type="ECO:0000259" key="5">
    <source>
        <dbReference type="PROSITE" id="PS50013"/>
    </source>
</evidence>
<dbReference type="PANTHER" id="PTHR22812">
    <property type="entry name" value="CHROMOBOX PROTEIN"/>
    <property type="match status" value="1"/>
</dbReference>
<dbReference type="Pfam" id="PF00385">
    <property type="entry name" value="Chromo"/>
    <property type="match status" value="1"/>
</dbReference>
<feature type="domain" description="Chromo" evidence="5">
    <location>
        <begin position="17"/>
        <end position="53"/>
    </location>
</feature>
<name>A0A0D2AZV4_9EURO</name>
<feature type="compositionally biased region" description="Low complexity" evidence="4">
    <location>
        <begin position="150"/>
        <end position="160"/>
    </location>
</feature>
<dbReference type="GO" id="GO:0006338">
    <property type="term" value="P:chromatin remodeling"/>
    <property type="evidence" value="ECO:0007669"/>
    <property type="project" value="UniProtKB-ARBA"/>
</dbReference>
<feature type="compositionally biased region" description="Low complexity" evidence="4">
    <location>
        <begin position="468"/>
        <end position="488"/>
    </location>
</feature>
<dbReference type="InterPro" id="IPR023780">
    <property type="entry name" value="Chromo_domain"/>
</dbReference>
<dbReference type="InterPro" id="IPR016197">
    <property type="entry name" value="Chromo-like_dom_sf"/>
</dbReference>
<feature type="region of interest" description="Disordered" evidence="4">
    <location>
        <begin position="657"/>
        <end position="731"/>
    </location>
</feature>
<keyword evidence="3" id="KW-0539">Nucleus</keyword>
<comment type="subunit">
    <text evidence="2">Component of the NuA4 histone acetyltransferase complex.</text>
</comment>
<gene>
    <name evidence="6" type="ORF">PV08_09539</name>
</gene>
<feature type="compositionally biased region" description="Basic and acidic residues" evidence="4">
    <location>
        <begin position="350"/>
        <end position="363"/>
    </location>
</feature>
<feature type="compositionally biased region" description="Polar residues" evidence="4">
    <location>
        <begin position="406"/>
        <end position="416"/>
    </location>
</feature>
<dbReference type="GO" id="GO:0005634">
    <property type="term" value="C:nucleus"/>
    <property type="evidence" value="ECO:0007669"/>
    <property type="project" value="UniProtKB-SubCell"/>
</dbReference>
<feature type="compositionally biased region" description="Low complexity" evidence="4">
    <location>
        <begin position="714"/>
        <end position="725"/>
    </location>
</feature>
<comment type="subcellular location">
    <subcellularLocation>
        <location evidence="1">Nucleus</location>
    </subcellularLocation>
</comment>
<feature type="region of interest" description="Disordered" evidence="4">
    <location>
        <begin position="256"/>
        <end position="420"/>
    </location>
</feature>
<dbReference type="CDD" id="cd18966">
    <property type="entry name" value="chromodomain"/>
    <property type="match status" value="1"/>
</dbReference>
<feature type="compositionally biased region" description="Basic residues" evidence="4">
    <location>
        <begin position="182"/>
        <end position="192"/>
    </location>
</feature>
<dbReference type="PROSITE" id="PS50013">
    <property type="entry name" value="CHROMO_2"/>
    <property type="match status" value="1"/>
</dbReference>
<evidence type="ECO:0000256" key="2">
    <source>
        <dbReference type="ARBA" id="ARBA00011353"/>
    </source>
</evidence>
<dbReference type="SUPFAM" id="SSF54160">
    <property type="entry name" value="Chromo domain-like"/>
    <property type="match status" value="1"/>
</dbReference>
<protein>
    <recommendedName>
        <fullName evidence="5">Chromo domain-containing protein</fullName>
    </recommendedName>
</protein>
<keyword evidence="7" id="KW-1185">Reference proteome</keyword>
<dbReference type="RefSeq" id="XP_016232479.1">
    <property type="nucleotide sequence ID" value="XM_016383856.1"/>
</dbReference>
<evidence type="ECO:0000313" key="6">
    <source>
        <dbReference type="EMBL" id="KIW12263.1"/>
    </source>
</evidence>
<dbReference type="GeneID" id="27336622"/>
<evidence type="ECO:0000256" key="3">
    <source>
        <dbReference type="ARBA" id="ARBA00023242"/>
    </source>
</evidence>
<dbReference type="OrthoDB" id="4120937at2759"/>
<dbReference type="HOGENOM" id="CLU_009138_0_0_1"/>
<feature type="compositionally biased region" description="Polar residues" evidence="4">
    <location>
        <begin position="286"/>
        <end position="304"/>
    </location>
</feature>
<dbReference type="Proteomes" id="UP000053328">
    <property type="component" value="Unassembled WGS sequence"/>
</dbReference>
<organism evidence="6 7">
    <name type="scientific">Exophiala spinifera</name>
    <dbReference type="NCBI Taxonomy" id="91928"/>
    <lineage>
        <taxon>Eukaryota</taxon>
        <taxon>Fungi</taxon>
        <taxon>Dikarya</taxon>
        <taxon>Ascomycota</taxon>
        <taxon>Pezizomycotina</taxon>
        <taxon>Eurotiomycetes</taxon>
        <taxon>Chaetothyriomycetidae</taxon>
        <taxon>Chaetothyriales</taxon>
        <taxon>Herpotrichiellaceae</taxon>
        <taxon>Exophiala</taxon>
    </lineage>
</organism>
<dbReference type="STRING" id="91928.A0A0D2AZV4"/>
<dbReference type="AlphaFoldDB" id="A0A0D2AZV4"/>
<feature type="region of interest" description="Disordered" evidence="4">
    <location>
        <begin position="85"/>
        <end position="200"/>
    </location>
</feature>
<evidence type="ECO:0000256" key="4">
    <source>
        <dbReference type="SAM" id="MobiDB-lite"/>
    </source>
</evidence>
<dbReference type="EMBL" id="KN847498">
    <property type="protein sequence ID" value="KIW12263.1"/>
    <property type="molecule type" value="Genomic_DNA"/>
</dbReference>
<dbReference type="VEuPathDB" id="FungiDB:PV08_09539"/>
<evidence type="ECO:0000256" key="1">
    <source>
        <dbReference type="ARBA" id="ARBA00004123"/>
    </source>
</evidence>
<proteinExistence type="predicted"/>
<dbReference type="SMART" id="SM00298">
    <property type="entry name" value="CHROMO"/>
    <property type="match status" value="1"/>
</dbReference>
<evidence type="ECO:0000313" key="7">
    <source>
        <dbReference type="Proteomes" id="UP000053328"/>
    </source>
</evidence>
<feature type="compositionally biased region" description="Basic and acidic residues" evidence="4">
    <location>
        <begin position="256"/>
        <end position="265"/>
    </location>
</feature>
<dbReference type="Gene3D" id="2.40.50.40">
    <property type="match status" value="1"/>
</dbReference>
<feature type="region of interest" description="Disordered" evidence="4">
    <location>
        <begin position="441"/>
        <end position="488"/>
    </location>
</feature>
<accession>A0A0D2AZV4</accession>
<dbReference type="InterPro" id="IPR000953">
    <property type="entry name" value="Chromo/chromo_shadow_dom"/>
</dbReference>
<dbReference type="InterPro" id="IPR051219">
    <property type="entry name" value="Heterochromatin_chromo-domain"/>
</dbReference>
<sequence>MASPGGLNPPEDDIDEYPVERILASRTIDRTSQYLVKWEGYPDEECTWEPEENFGEETLAEWQSQRANGNHPSEAEVAEVEAKMKALEEQKLAGETDDSRSEDNTAANDDNLESAIESTSRRVTPPQKAPTRRHMSSIGSNEPSAKRPRLQTTTQATDLQLPEKLSTNAPLSRVPTFGSRKGFAHRIPKQGPRKTSLNNTKKDHFELGDRFHNLKHMNNYQKRLRREVTPDMSKLDLRDPGEFDLPKRVIDVQHQDKRYDERDESPLFVPETPSDQTGDAFAENDIPQSVSARSEEVNSLQETSALPRLITAHARQKPSEIRTPRPASPTAPLETDLPPPPTLTHRSRSPPHDISKPRLHDPTRTQFPSSAYSAVPRREEIIPSHKPASQQVAEDESVATEVAPLSTESHPHSSASEIKPQRPVLARAISQPTPFTSNIASMARRENAKPPRRYSDDGENHARPSSIPSRVPGVPVPTPTTVSGPTGRLITARNGRTWFWGELVVILNYGKHSVGHLKVLHLPGWLVSKFANLKQGPDLVVHFEEKWVMTKVQFASFASNLSSEIGLGAIQPYEDTASGAASLAEHLETHDICAVWEFPGPAIPGFVVVLYSCKAPSWGFLGARPVPGLDSRLHLLVKNKKHDVHLGAWLLSQKGDVNVEPGAPAPTSSTSIRRLPPQEAGAPILGDSGDLVVNKTEESLGTTVRPRSPYFGARSPRSPRTPRSPSRYRRDSYERLVNNRADTMAAGSALVFPANFKDLGSGLGDRDDRKKHIFYIAFAKSHPAEARAVENWLLKHEVKQRAIYLDEEKDAWSEFRTELSSKQGIVLFRQGTWVYYTMKNLAAHLYQGITCFNVSFPGDEGYTTDGGEALGRIFTRGTVLFITERSMLDNPAEVLVAMKWFEKRGSGKVQTHKMALVPNAREWVLARLAQLAREAKHPPCNKDNDEQQAKATQAQEQEHYLGMLEVLYRLDAQAHANLDAAAQDDPDWWLLAGDEPGEEHSFLVSVPCDLPGYDYHHDDDYNYVVGSDGAAAAATAEESPMAPDRVQARDELLVQYFVGWAALHVEHYKNFYLVDDHQTNETVKDSCHVYFRKPAKFVDMIEKLEKQAASRRG</sequence>
<feature type="compositionally biased region" description="Basic and acidic residues" evidence="4">
    <location>
        <begin position="85"/>
        <end position="103"/>
    </location>
</feature>
<feature type="compositionally biased region" description="Basic and acidic residues" evidence="4">
    <location>
        <begin position="443"/>
        <end position="462"/>
    </location>
</feature>